<sequence length="162" mass="18807">MSPFEVNMLLQEIRESKFALLHMYAPRTTQAMKTFDDLAFYCVPSLTPGYAPPPLDIRCQLNIWAGQLYLDRYETYLRLCLLLGISSTEPTKYTSVQSDRFVPKQGRIREMVDLCLFDESPLTLLNMLFGLRRKGMGYQQTHMGKILHARLLSQEDFDVEDK</sequence>
<reference evidence="3" key="2">
    <citation type="submission" date="2015-01" db="EMBL/GenBank/DDBJ databases">
        <title>Evolutionary Origins and Diversification of the Mycorrhizal Mutualists.</title>
        <authorList>
            <consortium name="DOE Joint Genome Institute"/>
            <consortium name="Mycorrhizal Genomics Consortium"/>
            <person name="Kohler A."/>
            <person name="Kuo A."/>
            <person name="Nagy L.G."/>
            <person name="Floudas D."/>
            <person name="Copeland A."/>
            <person name="Barry K.W."/>
            <person name="Cichocki N."/>
            <person name="Veneault-Fourrey C."/>
            <person name="LaButti K."/>
            <person name="Lindquist E.A."/>
            <person name="Lipzen A."/>
            <person name="Lundell T."/>
            <person name="Morin E."/>
            <person name="Murat C."/>
            <person name="Riley R."/>
            <person name="Ohm R."/>
            <person name="Sun H."/>
            <person name="Tunlid A."/>
            <person name="Henrissat B."/>
            <person name="Grigoriev I.V."/>
            <person name="Hibbett D.S."/>
            <person name="Martin F."/>
        </authorList>
    </citation>
    <scope>NUCLEOTIDE SEQUENCE [LARGE SCALE GENOMIC DNA]</scope>
    <source>
        <strain evidence="3">h7</strain>
    </source>
</reference>
<organism evidence="2 3">
    <name type="scientific">Hebeloma cylindrosporum</name>
    <dbReference type="NCBI Taxonomy" id="76867"/>
    <lineage>
        <taxon>Eukaryota</taxon>
        <taxon>Fungi</taxon>
        <taxon>Dikarya</taxon>
        <taxon>Basidiomycota</taxon>
        <taxon>Agaricomycotina</taxon>
        <taxon>Agaricomycetes</taxon>
        <taxon>Agaricomycetidae</taxon>
        <taxon>Agaricales</taxon>
        <taxon>Agaricineae</taxon>
        <taxon>Hymenogastraceae</taxon>
        <taxon>Hebeloma</taxon>
    </lineage>
</organism>
<dbReference type="EMBL" id="KN831855">
    <property type="protein sequence ID" value="KIM34802.1"/>
    <property type="molecule type" value="Genomic_DNA"/>
</dbReference>
<name>A0A0C2Y126_HEBCY</name>
<keyword evidence="3" id="KW-1185">Reference proteome</keyword>
<evidence type="ECO:0000313" key="2">
    <source>
        <dbReference type="EMBL" id="KIM34802.1"/>
    </source>
</evidence>
<accession>A0A0C2Y126</accession>
<proteinExistence type="predicted"/>
<gene>
    <name evidence="2" type="ORF">M413DRAFT_450058</name>
    <name evidence="1" type="ORF">M413DRAFT_450059</name>
</gene>
<evidence type="ECO:0000313" key="3">
    <source>
        <dbReference type="Proteomes" id="UP000053424"/>
    </source>
</evidence>
<reference evidence="2 3" key="1">
    <citation type="submission" date="2014-04" db="EMBL/GenBank/DDBJ databases">
        <authorList>
            <consortium name="DOE Joint Genome Institute"/>
            <person name="Kuo A."/>
            <person name="Gay G."/>
            <person name="Dore J."/>
            <person name="Kohler A."/>
            <person name="Nagy L.G."/>
            <person name="Floudas D."/>
            <person name="Copeland A."/>
            <person name="Barry K.W."/>
            <person name="Cichocki N."/>
            <person name="Veneault-Fourrey C."/>
            <person name="LaButti K."/>
            <person name="Lindquist E.A."/>
            <person name="Lipzen A."/>
            <person name="Lundell T."/>
            <person name="Morin E."/>
            <person name="Murat C."/>
            <person name="Sun H."/>
            <person name="Tunlid A."/>
            <person name="Henrissat B."/>
            <person name="Grigoriev I.V."/>
            <person name="Hibbett D.S."/>
            <person name="Martin F."/>
            <person name="Nordberg H.P."/>
            <person name="Cantor M.N."/>
            <person name="Hua S.X."/>
        </authorList>
    </citation>
    <scope>NUCLEOTIDE SEQUENCE [LARGE SCALE GENOMIC DNA]</scope>
    <source>
        <strain evidence="2">H7</strain>
        <strain evidence="3">h7</strain>
    </source>
</reference>
<protein>
    <submittedName>
        <fullName evidence="2">Uncharacterized protein</fullName>
    </submittedName>
</protein>
<dbReference type="Proteomes" id="UP000053424">
    <property type="component" value="Unassembled WGS sequence"/>
</dbReference>
<dbReference type="STRING" id="686832.A0A0C2Y126"/>
<dbReference type="OrthoDB" id="3182339at2759"/>
<dbReference type="EMBL" id="KN831856">
    <property type="protein sequence ID" value="KIM34781.1"/>
    <property type="molecule type" value="Genomic_DNA"/>
</dbReference>
<dbReference type="HOGENOM" id="CLU_138672_0_0_1"/>
<dbReference type="AlphaFoldDB" id="A0A0C2Y126"/>
<evidence type="ECO:0000313" key="1">
    <source>
        <dbReference type="EMBL" id="KIM34781.1"/>
    </source>
</evidence>
<reference evidence="2" key="3">
    <citation type="submission" date="2015-02" db="EMBL/GenBank/DDBJ databases">
        <title>Evolutionary Origins and Diversification of the Mycorrhizal Mutualists.</title>
        <authorList>
            <consortium name="DOE Joint Genome Institute"/>
            <consortium name="Mycorrhizal Genomics Consortium"/>
            <person name="Kohler A."/>
            <person name="Kuo A."/>
            <person name="Nagy L.G."/>
            <person name="Floudas D."/>
            <person name="Copeland A."/>
            <person name="Barry K.W."/>
            <person name="Cichocki N."/>
            <person name="Veneault-Fourrey C."/>
            <person name="LaButti K."/>
            <person name="Lindquist E.A."/>
            <person name="Lipzen A."/>
            <person name="Lundell T."/>
            <person name="Morin E."/>
            <person name="Murat C."/>
            <person name="Riley R."/>
            <person name="Ohm R."/>
            <person name="Sun H."/>
            <person name="Tunlid A."/>
            <person name="Henrissat B."/>
            <person name="Grigoriev I.V."/>
            <person name="Hibbett D.S."/>
            <person name="Martin F."/>
        </authorList>
    </citation>
    <scope>NUCLEOTIDE SEQUENCE</scope>
    <source>
        <strain evidence="2">H7</strain>
        <strain evidence="3">h7</strain>
    </source>
</reference>